<evidence type="ECO:0000256" key="3">
    <source>
        <dbReference type="ARBA" id="ARBA00022723"/>
    </source>
</evidence>
<dbReference type="PROSITE" id="PS51007">
    <property type="entry name" value="CYTC"/>
    <property type="match status" value="2"/>
</dbReference>
<keyword evidence="5" id="KW-0408">Iron</keyword>
<evidence type="ECO:0000259" key="7">
    <source>
        <dbReference type="PROSITE" id="PS51007"/>
    </source>
</evidence>
<evidence type="ECO:0008006" key="9">
    <source>
        <dbReference type="Google" id="ProtNLM"/>
    </source>
</evidence>
<keyword evidence="1" id="KW-0813">Transport</keyword>
<feature type="domain" description="Cytochrome c" evidence="7">
    <location>
        <begin position="147"/>
        <end position="294"/>
    </location>
</feature>
<evidence type="ECO:0000256" key="2">
    <source>
        <dbReference type="ARBA" id="ARBA00022617"/>
    </source>
</evidence>
<organism evidence="8">
    <name type="scientific">hydrothermal vent metagenome</name>
    <dbReference type="NCBI Taxonomy" id="652676"/>
    <lineage>
        <taxon>unclassified sequences</taxon>
        <taxon>metagenomes</taxon>
        <taxon>ecological metagenomes</taxon>
    </lineage>
</organism>
<feature type="domain" description="Cytochrome c" evidence="7">
    <location>
        <begin position="307"/>
        <end position="395"/>
    </location>
</feature>
<keyword evidence="3" id="KW-0479">Metal-binding</keyword>
<dbReference type="SMART" id="SM00089">
    <property type="entry name" value="PKD"/>
    <property type="match status" value="1"/>
</dbReference>
<dbReference type="Pfam" id="PF18911">
    <property type="entry name" value="PKD_4"/>
    <property type="match status" value="1"/>
</dbReference>
<dbReference type="EMBL" id="UOEI01000134">
    <property type="protein sequence ID" value="VAV94779.1"/>
    <property type="molecule type" value="Genomic_DNA"/>
</dbReference>
<evidence type="ECO:0000256" key="5">
    <source>
        <dbReference type="ARBA" id="ARBA00023004"/>
    </source>
</evidence>
<dbReference type="InterPro" id="IPR000601">
    <property type="entry name" value="PKD_dom"/>
</dbReference>
<sequence length="417" mass="40712">MAKKRHLLTLSSLMAIAILAVVSIGPATGQTNQLPTAEVAADATSGAVGDWFLFDGTASVDPDGTIATITWDFGDGSDLVKDKTLAEAGVIFHTFGADGTYTVTLTVTDDGGATNDPADPKSTIVITIGTGTATTTTTSTTTTTAPTSSIDGAALFTTTCSVCHTQADLAAKGLSNAQIVDVMTSGLMTAQASGLSSAEIQAVADYIIPAAGGTTTTTSPSATTTTTAAPAGASASSLFTATCSACHTKANITDRGLSSSQIASVLTSGIMKAQASSLSSSQIQAVASYLAASGSSTGETTTTTAAPAGASGASLFSATCSACHTKANIADRGLSSSQIVAAMTSGIMTSQAGSLSSDQIQAVASYITSSGTSDETTDTAATDAGATATLTASPEAAGLYDANCAACHGTSGEGGVG</sequence>
<dbReference type="GO" id="GO:0009055">
    <property type="term" value="F:electron transfer activity"/>
    <property type="evidence" value="ECO:0007669"/>
    <property type="project" value="InterPro"/>
</dbReference>
<dbReference type="InterPro" id="IPR035986">
    <property type="entry name" value="PKD_dom_sf"/>
</dbReference>
<dbReference type="PANTHER" id="PTHR33751:SF9">
    <property type="entry name" value="CYTOCHROME C4"/>
    <property type="match status" value="1"/>
</dbReference>
<dbReference type="InterPro" id="IPR036909">
    <property type="entry name" value="Cyt_c-like_dom_sf"/>
</dbReference>
<evidence type="ECO:0000313" key="8">
    <source>
        <dbReference type="EMBL" id="VAV94779.1"/>
    </source>
</evidence>
<dbReference type="GO" id="GO:0046872">
    <property type="term" value="F:metal ion binding"/>
    <property type="evidence" value="ECO:0007669"/>
    <property type="project" value="UniProtKB-KW"/>
</dbReference>
<proteinExistence type="predicted"/>
<dbReference type="SUPFAM" id="SSF49299">
    <property type="entry name" value="PKD domain"/>
    <property type="match status" value="1"/>
</dbReference>
<dbReference type="GO" id="GO:0020037">
    <property type="term" value="F:heme binding"/>
    <property type="evidence" value="ECO:0007669"/>
    <property type="project" value="InterPro"/>
</dbReference>
<gene>
    <name evidence="8" type="ORF">MNBD_ACTINO01-1808</name>
</gene>
<dbReference type="InterPro" id="IPR050597">
    <property type="entry name" value="Cytochrome_c_Oxidase_Subunit"/>
</dbReference>
<dbReference type="SUPFAM" id="SSF48695">
    <property type="entry name" value="Multiheme cytochromes"/>
    <property type="match status" value="1"/>
</dbReference>
<dbReference type="Gene3D" id="2.60.40.10">
    <property type="entry name" value="Immunoglobulins"/>
    <property type="match status" value="1"/>
</dbReference>
<dbReference type="InterPro" id="IPR013783">
    <property type="entry name" value="Ig-like_fold"/>
</dbReference>
<keyword evidence="2" id="KW-0349">Heme</keyword>
<name>A0A3B0RSC4_9ZZZZ</name>
<dbReference type="Gene3D" id="1.10.760.10">
    <property type="entry name" value="Cytochrome c-like domain"/>
    <property type="match status" value="2"/>
</dbReference>
<evidence type="ECO:0000256" key="1">
    <source>
        <dbReference type="ARBA" id="ARBA00022448"/>
    </source>
</evidence>
<feature type="domain" description="PKD" evidence="6">
    <location>
        <begin position="35"/>
        <end position="114"/>
    </location>
</feature>
<dbReference type="InterPro" id="IPR036280">
    <property type="entry name" value="Multihaem_cyt_sf"/>
</dbReference>
<dbReference type="InterPro" id="IPR022409">
    <property type="entry name" value="PKD/Chitinase_dom"/>
</dbReference>
<dbReference type="PANTHER" id="PTHR33751">
    <property type="entry name" value="CBB3-TYPE CYTOCHROME C OXIDASE SUBUNIT FIXP"/>
    <property type="match status" value="1"/>
</dbReference>
<evidence type="ECO:0000259" key="6">
    <source>
        <dbReference type="PROSITE" id="PS50093"/>
    </source>
</evidence>
<accession>A0A3B0RSC4</accession>
<dbReference type="AlphaFoldDB" id="A0A3B0RSC4"/>
<feature type="non-terminal residue" evidence="8">
    <location>
        <position position="417"/>
    </location>
</feature>
<evidence type="ECO:0000256" key="4">
    <source>
        <dbReference type="ARBA" id="ARBA00022982"/>
    </source>
</evidence>
<dbReference type="SUPFAM" id="SSF46626">
    <property type="entry name" value="Cytochrome c"/>
    <property type="match status" value="3"/>
</dbReference>
<dbReference type="CDD" id="cd00146">
    <property type="entry name" value="PKD"/>
    <property type="match status" value="1"/>
</dbReference>
<dbReference type="InterPro" id="IPR009056">
    <property type="entry name" value="Cyt_c-like_dom"/>
</dbReference>
<dbReference type="Pfam" id="PF13442">
    <property type="entry name" value="Cytochrome_CBB3"/>
    <property type="match status" value="3"/>
</dbReference>
<keyword evidence="4" id="KW-0249">Electron transport</keyword>
<dbReference type="PROSITE" id="PS50093">
    <property type="entry name" value="PKD"/>
    <property type="match status" value="1"/>
</dbReference>
<reference evidence="8" key="1">
    <citation type="submission" date="2018-06" db="EMBL/GenBank/DDBJ databases">
        <authorList>
            <person name="Zhirakovskaya E."/>
        </authorList>
    </citation>
    <scope>NUCLEOTIDE SEQUENCE</scope>
</reference>
<protein>
    <recommendedName>
        <fullName evidence="9">PKD domain-containing protein</fullName>
    </recommendedName>
</protein>